<dbReference type="Pfam" id="PF00010">
    <property type="entry name" value="HLH"/>
    <property type="match status" value="1"/>
</dbReference>
<dbReference type="PANTHER" id="PTHR46412:SF14">
    <property type="entry name" value="TRANSCRIPTION FACTOR BIM1-LIKE ISOFORM X1"/>
    <property type="match status" value="1"/>
</dbReference>
<proteinExistence type="predicted"/>
<feature type="region of interest" description="Disordered" evidence="6">
    <location>
        <begin position="514"/>
        <end position="555"/>
    </location>
</feature>
<evidence type="ECO:0000256" key="3">
    <source>
        <dbReference type="ARBA" id="ARBA00023125"/>
    </source>
</evidence>
<dbReference type="OMA" id="QGWNQES"/>
<keyword evidence="8" id="KW-1185">Reference proteome</keyword>
<feature type="region of interest" description="Disordered" evidence="6">
    <location>
        <begin position="214"/>
        <end position="274"/>
    </location>
</feature>
<reference evidence="8" key="1">
    <citation type="journal article" date="2014" name="Nat. Commun.">
        <title>The tobacco genome sequence and its comparison with those of tomato and potato.</title>
        <authorList>
            <person name="Sierro N."/>
            <person name="Battey J.N."/>
            <person name="Ouadi S."/>
            <person name="Bakaher N."/>
            <person name="Bovet L."/>
            <person name="Willig A."/>
            <person name="Goepfert S."/>
            <person name="Peitsch M.C."/>
            <person name="Ivanov N.V."/>
        </authorList>
    </citation>
    <scope>NUCLEOTIDE SEQUENCE [LARGE SCALE GENOMIC DNA]</scope>
</reference>
<feature type="compositionally biased region" description="Basic and acidic residues" evidence="6">
    <location>
        <begin position="143"/>
        <end position="158"/>
    </location>
</feature>
<dbReference type="RefSeq" id="XP_016514052.1">
    <property type="nucleotide sequence ID" value="XM_016658566.2"/>
</dbReference>
<evidence type="ECO:0000256" key="4">
    <source>
        <dbReference type="ARBA" id="ARBA00023163"/>
    </source>
</evidence>
<dbReference type="FunFam" id="4.10.280.10:FF:000093">
    <property type="entry name" value="BHLH domain class transcription factor"/>
    <property type="match status" value="1"/>
</dbReference>
<keyword evidence="5" id="KW-0539">Nucleus</keyword>
<feature type="compositionally biased region" description="Low complexity" evidence="6">
    <location>
        <begin position="191"/>
        <end position="200"/>
    </location>
</feature>
<keyword evidence="2" id="KW-0805">Transcription regulation</keyword>
<dbReference type="RefSeq" id="XP_016514052.1">
    <property type="nucleotide sequence ID" value="XM_016658566.1"/>
</dbReference>
<dbReference type="AlphaFoldDB" id="A0A1S4DKZ2"/>
<evidence type="ECO:0000256" key="5">
    <source>
        <dbReference type="ARBA" id="ARBA00023242"/>
    </source>
</evidence>
<dbReference type="GeneID" id="107830890"/>
<organism evidence="8 9">
    <name type="scientific">Nicotiana tabacum</name>
    <name type="common">Common tobacco</name>
    <dbReference type="NCBI Taxonomy" id="4097"/>
    <lineage>
        <taxon>Eukaryota</taxon>
        <taxon>Viridiplantae</taxon>
        <taxon>Streptophyta</taxon>
        <taxon>Embryophyta</taxon>
        <taxon>Tracheophyta</taxon>
        <taxon>Spermatophyta</taxon>
        <taxon>Magnoliopsida</taxon>
        <taxon>eudicotyledons</taxon>
        <taxon>Gunneridae</taxon>
        <taxon>Pentapetalae</taxon>
        <taxon>asterids</taxon>
        <taxon>lamiids</taxon>
        <taxon>Solanales</taxon>
        <taxon>Solanaceae</taxon>
        <taxon>Nicotianoideae</taxon>
        <taxon>Nicotianeae</taxon>
        <taxon>Nicotiana</taxon>
    </lineage>
</organism>
<dbReference type="GO" id="GO:0006351">
    <property type="term" value="P:DNA-templated transcription"/>
    <property type="evidence" value="ECO:0007669"/>
    <property type="project" value="InterPro"/>
</dbReference>
<dbReference type="GO" id="GO:0046983">
    <property type="term" value="F:protein dimerization activity"/>
    <property type="evidence" value="ECO:0007669"/>
    <property type="project" value="InterPro"/>
</dbReference>
<sequence>MELPQPRPFGTEGRKTTHDFLSLYSPVQQDPTPPQGGFLKTHDFLQPLEQAEKALRKEEAKVEVVAVEKPPAPVASPSVEHILPGGIGTYSISYLHQRIPKPEASLFAVAQATSTDRNDENSNCSSYTGGSGFTLWDESAVKGKTGKENSGGDRHALREAGLNTGGGQPTTSLEWQSQSSSNHKHNTTAISSLSSARQSSPLKTQSFVHMITSAKNAQDDDDDDDEDFVIKKEPQSHPRGNLSVKVDGEGNDKKPNTPRSKHSATEQRRRSKINDRFQMLRGIIPNSDQKRDKASFLLEVIEYIHFLQEKVHKYEESYQGWENEPLKLPLSKCHRTTQGASNHPQGTINASGAAPTYAVKFDENIMGISSTNPFNAQKVEPNISTTSLKESSQRPGLTNKATTPSMSPNTFPFCGASTAALYSSKLTADTAKLESKSHPQFSVSRSHMTDYAIPNANSKGQDLSIESGTISISSAYSQGLLNTLTLALQNSGVDLSQANISVQIDLGKRANGRLHSSASTVKGDDVSTSNQPIPKSISTSTREESDRAFKRLKTS</sequence>
<dbReference type="GO" id="GO:0003677">
    <property type="term" value="F:DNA binding"/>
    <property type="evidence" value="ECO:0007669"/>
    <property type="project" value="UniProtKB-KW"/>
</dbReference>
<evidence type="ECO:0000313" key="9">
    <source>
        <dbReference type="RefSeq" id="XP_016514052.1"/>
    </source>
</evidence>
<dbReference type="CDD" id="cd11453">
    <property type="entry name" value="bHLH_AtBIM_like"/>
    <property type="match status" value="1"/>
</dbReference>
<gene>
    <name evidence="9" type="primary">LOC107830890</name>
</gene>
<dbReference type="GO" id="GO:0005634">
    <property type="term" value="C:nucleus"/>
    <property type="evidence" value="ECO:0007669"/>
    <property type="project" value="UniProtKB-SubCell"/>
</dbReference>
<dbReference type="SMART" id="SM00353">
    <property type="entry name" value="HLH"/>
    <property type="match status" value="1"/>
</dbReference>
<evidence type="ECO:0000256" key="2">
    <source>
        <dbReference type="ARBA" id="ARBA00023015"/>
    </source>
</evidence>
<name>A0A1S4DKZ2_TOBAC</name>
<dbReference type="GO" id="GO:0003700">
    <property type="term" value="F:DNA-binding transcription factor activity"/>
    <property type="evidence" value="ECO:0007669"/>
    <property type="project" value="InterPro"/>
</dbReference>
<dbReference type="InterPro" id="IPR011598">
    <property type="entry name" value="bHLH_dom"/>
</dbReference>
<feature type="region of interest" description="Disordered" evidence="6">
    <location>
        <begin position="143"/>
        <end position="201"/>
    </location>
</feature>
<keyword evidence="4" id="KW-0804">Transcription</keyword>
<dbReference type="PROSITE" id="PS50888">
    <property type="entry name" value="BHLH"/>
    <property type="match status" value="1"/>
</dbReference>
<evidence type="ECO:0000256" key="1">
    <source>
        <dbReference type="ARBA" id="ARBA00004123"/>
    </source>
</evidence>
<accession>A0A1S4DKZ2</accession>
<evidence type="ECO:0000259" key="7">
    <source>
        <dbReference type="PROSITE" id="PS50888"/>
    </source>
</evidence>
<evidence type="ECO:0000256" key="6">
    <source>
        <dbReference type="SAM" id="MobiDB-lite"/>
    </source>
</evidence>
<dbReference type="Proteomes" id="UP000790787">
    <property type="component" value="Chromosome 6"/>
</dbReference>
<feature type="compositionally biased region" description="Basic and acidic residues" evidence="6">
    <location>
        <begin position="246"/>
        <end position="255"/>
    </location>
</feature>
<comment type="subcellular location">
    <subcellularLocation>
        <location evidence="1">Nucleus</location>
    </subcellularLocation>
</comment>
<keyword evidence="3" id="KW-0238">DNA-binding</keyword>
<feature type="compositionally biased region" description="Polar residues" evidence="6">
    <location>
        <begin position="169"/>
        <end position="181"/>
    </location>
</feature>
<dbReference type="PANTHER" id="PTHR46412">
    <property type="entry name" value="BES1-INTERACTING MYC-LIKE PROTEIN"/>
    <property type="match status" value="1"/>
</dbReference>
<evidence type="ECO:0000313" key="8">
    <source>
        <dbReference type="Proteomes" id="UP000790787"/>
    </source>
</evidence>
<dbReference type="OrthoDB" id="690068at2759"/>
<protein>
    <submittedName>
        <fullName evidence="9">Transcription factor BIM1-like isoform X2</fullName>
    </submittedName>
</protein>
<feature type="domain" description="BHLH" evidence="7">
    <location>
        <begin position="257"/>
        <end position="307"/>
    </location>
</feature>
<reference evidence="9" key="2">
    <citation type="submission" date="2025-08" db="UniProtKB">
        <authorList>
            <consortium name="RefSeq"/>
        </authorList>
    </citation>
    <scope>IDENTIFICATION</scope>
    <source>
        <tissue evidence="9">Leaf</tissue>
    </source>
</reference>
<feature type="compositionally biased region" description="Polar residues" evidence="6">
    <location>
        <begin position="514"/>
        <end position="540"/>
    </location>
</feature>
<feature type="region of interest" description="Disordered" evidence="6">
    <location>
        <begin position="385"/>
        <end position="404"/>
    </location>
</feature>
<dbReference type="InterPro" id="IPR044295">
    <property type="entry name" value="BIM1/2/3"/>
</dbReference>
<dbReference type="Gene3D" id="4.10.280.10">
    <property type="entry name" value="Helix-loop-helix DNA-binding domain"/>
    <property type="match status" value="1"/>
</dbReference>
<dbReference type="InterPro" id="IPR036638">
    <property type="entry name" value="HLH_DNA-bd_sf"/>
</dbReference>
<feature type="compositionally biased region" description="Basic and acidic residues" evidence="6">
    <location>
        <begin position="263"/>
        <end position="274"/>
    </location>
</feature>
<dbReference type="SUPFAM" id="SSF47459">
    <property type="entry name" value="HLH, helix-loop-helix DNA-binding domain"/>
    <property type="match status" value="1"/>
</dbReference>